<dbReference type="InterPro" id="IPR011009">
    <property type="entry name" value="Kinase-like_dom_sf"/>
</dbReference>
<evidence type="ECO:0000313" key="3">
    <source>
        <dbReference type="Proteomes" id="UP001163850"/>
    </source>
</evidence>
<organism evidence="2 3">
    <name type="scientific">Lentinula detonsa</name>
    <dbReference type="NCBI Taxonomy" id="2804962"/>
    <lineage>
        <taxon>Eukaryota</taxon>
        <taxon>Fungi</taxon>
        <taxon>Dikarya</taxon>
        <taxon>Basidiomycota</taxon>
        <taxon>Agaricomycotina</taxon>
        <taxon>Agaricomycetes</taxon>
        <taxon>Agaricomycetidae</taxon>
        <taxon>Agaricales</taxon>
        <taxon>Marasmiineae</taxon>
        <taxon>Omphalotaceae</taxon>
        <taxon>Lentinula</taxon>
    </lineage>
</organism>
<sequence length="487" mass="54595">MLTFLPLNFPSAPLTRLLRCAAISASLEIGACKGACNESILLAGKRIVTSSIVTKSQNQSLRAARSKWSMSEESEVLSTFSYDSDEEASSHTFYLSRLAEAVRNLIGLQDCKLLKLAEGGYHKVYDVSANNASSLVVRVAAPAFPKDKVESEIATLQCIASHTKIHTPHVYAWNTADENPVGSEYMILEKVAGTPASDVWDTLSFEKKEVVVSEVAEHIIQLFHLRFETAGSLYRTAGLNQDFTVGPIISVPFYRALDGFVRFPHSPISDPGIMKFRGPFSDTSSYLQSFLKVELHIICDQHLRQLVLEQELNGDESRLEHGTRVLQKALQLASVYPGDICVSSPLSTPKQPFSLRMDDFRLSNIMIDENTGHITGLIDFEGATISPLWECAYIPRWLQDPEEWDGTHEGGTPLEKSSLRKVFFDKIKQIDKDGEWKRAHDHGRPFREFTNMLNFNVNVWADSSIERWVDARLQWAYEHPGEGLISI</sequence>
<feature type="domain" description="Aminoglycoside phosphotransferase" evidence="1">
    <location>
        <begin position="351"/>
        <end position="389"/>
    </location>
</feature>
<proteinExistence type="predicted"/>
<gene>
    <name evidence="2" type="ORF">F5890DRAFT_1524226</name>
</gene>
<protein>
    <recommendedName>
        <fullName evidence="1">Aminoglycoside phosphotransferase domain-containing protein</fullName>
    </recommendedName>
</protein>
<dbReference type="Gene3D" id="3.90.1200.10">
    <property type="match status" value="1"/>
</dbReference>
<dbReference type="InterPro" id="IPR002575">
    <property type="entry name" value="Aminoglycoside_PTrfase"/>
</dbReference>
<evidence type="ECO:0000313" key="2">
    <source>
        <dbReference type="EMBL" id="KAJ3983265.1"/>
    </source>
</evidence>
<accession>A0AA38PX29</accession>
<dbReference type="Pfam" id="PF01636">
    <property type="entry name" value="APH"/>
    <property type="match status" value="1"/>
</dbReference>
<reference evidence="2" key="1">
    <citation type="submission" date="2022-08" db="EMBL/GenBank/DDBJ databases">
        <authorList>
            <consortium name="DOE Joint Genome Institute"/>
            <person name="Min B."/>
            <person name="Riley R."/>
            <person name="Sierra-Patev S."/>
            <person name="Naranjo-Ortiz M."/>
            <person name="Looney B."/>
            <person name="Konkel Z."/>
            <person name="Slot J.C."/>
            <person name="Sakamoto Y."/>
            <person name="Steenwyk J.L."/>
            <person name="Rokas A."/>
            <person name="Carro J."/>
            <person name="Camarero S."/>
            <person name="Ferreira P."/>
            <person name="Molpeceres G."/>
            <person name="Ruiz-Duenas F.J."/>
            <person name="Serrano A."/>
            <person name="Henrissat B."/>
            <person name="Drula E."/>
            <person name="Hughes K.W."/>
            <person name="Mata J.L."/>
            <person name="Ishikawa N.K."/>
            <person name="Vargas-Isla R."/>
            <person name="Ushijima S."/>
            <person name="Smith C.A."/>
            <person name="Ahrendt S."/>
            <person name="Andreopoulos W."/>
            <person name="He G."/>
            <person name="Labutti K."/>
            <person name="Lipzen A."/>
            <person name="Ng V."/>
            <person name="Sandor L."/>
            <person name="Barry K."/>
            <person name="Martinez A.T."/>
            <person name="Xiao Y."/>
            <person name="Gibbons J.G."/>
            <person name="Terashima K."/>
            <person name="Hibbett D.S."/>
            <person name="Grigoriev I.V."/>
        </authorList>
    </citation>
    <scope>NUCLEOTIDE SEQUENCE</scope>
    <source>
        <strain evidence="2">TFB7829</strain>
    </source>
</reference>
<dbReference type="SUPFAM" id="SSF56112">
    <property type="entry name" value="Protein kinase-like (PK-like)"/>
    <property type="match status" value="1"/>
</dbReference>
<dbReference type="PANTHER" id="PTHR21310:SF13">
    <property type="entry name" value="AMINOGLYCOSIDE PHOSPHOTRANSFERASE DOMAIN-CONTAINING PROTEIN"/>
    <property type="match status" value="1"/>
</dbReference>
<evidence type="ECO:0000259" key="1">
    <source>
        <dbReference type="Pfam" id="PF01636"/>
    </source>
</evidence>
<dbReference type="Proteomes" id="UP001163850">
    <property type="component" value="Unassembled WGS sequence"/>
</dbReference>
<dbReference type="AlphaFoldDB" id="A0AA38PX29"/>
<name>A0AA38PX29_9AGAR</name>
<comment type="caution">
    <text evidence="2">The sequence shown here is derived from an EMBL/GenBank/DDBJ whole genome shotgun (WGS) entry which is preliminary data.</text>
</comment>
<dbReference type="InterPro" id="IPR051678">
    <property type="entry name" value="AGP_Transferase"/>
</dbReference>
<dbReference type="EMBL" id="MU802028">
    <property type="protein sequence ID" value="KAJ3983265.1"/>
    <property type="molecule type" value="Genomic_DNA"/>
</dbReference>
<dbReference type="PANTHER" id="PTHR21310">
    <property type="entry name" value="AMINOGLYCOSIDE PHOSPHOTRANSFERASE-RELATED-RELATED"/>
    <property type="match status" value="1"/>
</dbReference>